<dbReference type="InterPro" id="IPR002625">
    <property type="entry name" value="Smr_dom"/>
</dbReference>
<reference evidence="3 4" key="1">
    <citation type="submission" date="2017-05" db="EMBL/GenBank/DDBJ databases">
        <title>Complete and WGS of Bordetella genogroups.</title>
        <authorList>
            <person name="Spilker T."/>
            <person name="LiPuma J."/>
        </authorList>
    </citation>
    <scope>NUCLEOTIDE SEQUENCE [LARGE SCALE GENOMIC DNA]</scope>
    <source>
        <strain evidence="3 4">AU17164</strain>
    </source>
</reference>
<protein>
    <submittedName>
        <fullName evidence="3">DNA mismatch repair protein MutS</fullName>
    </submittedName>
</protein>
<keyword evidence="4" id="KW-1185">Reference proteome</keyword>
<dbReference type="Proteomes" id="UP000194139">
    <property type="component" value="Chromosome"/>
</dbReference>
<proteinExistence type="predicted"/>
<dbReference type="PANTHER" id="PTHR35562:SF2">
    <property type="entry name" value="DNA ENDONUCLEASE SMRA-RELATED"/>
    <property type="match status" value="1"/>
</dbReference>
<dbReference type="SUPFAM" id="SSF160443">
    <property type="entry name" value="SMR domain-like"/>
    <property type="match status" value="1"/>
</dbReference>
<feature type="domain" description="Smr" evidence="2">
    <location>
        <begin position="161"/>
        <end position="242"/>
    </location>
</feature>
<dbReference type="PANTHER" id="PTHR35562">
    <property type="entry name" value="DNA ENDONUCLEASE SMRA-RELATED"/>
    <property type="match status" value="1"/>
</dbReference>
<organism evidence="3 4">
    <name type="scientific">Bordetella genomosp. 9</name>
    <dbReference type="NCBI Taxonomy" id="1416803"/>
    <lineage>
        <taxon>Bacteria</taxon>
        <taxon>Pseudomonadati</taxon>
        <taxon>Pseudomonadota</taxon>
        <taxon>Betaproteobacteria</taxon>
        <taxon>Burkholderiales</taxon>
        <taxon>Alcaligenaceae</taxon>
        <taxon>Bordetella</taxon>
    </lineage>
</organism>
<dbReference type="PROSITE" id="PS50828">
    <property type="entry name" value="SMR"/>
    <property type="match status" value="1"/>
</dbReference>
<feature type="region of interest" description="Disordered" evidence="1">
    <location>
        <begin position="1"/>
        <end position="67"/>
    </location>
</feature>
<feature type="compositionally biased region" description="Basic and acidic residues" evidence="1">
    <location>
        <begin position="10"/>
        <end position="26"/>
    </location>
</feature>
<accession>A0A1W6YXD2</accession>
<dbReference type="Gene3D" id="3.30.1370.110">
    <property type="match status" value="1"/>
</dbReference>
<dbReference type="AlphaFoldDB" id="A0A1W6YXD2"/>
<dbReference type="RefSeq" id="WP_086071762.1">
    <property type="nucleotide sequence ID" value="NZ_CP021109.1"/>
</dbReference>
<dbReference type="EMBL" id="CP021109">
    <property type="protein sequence ID" value="ARP85718.1"/>
    <property type="molecule type" value="Genomic_DNA"/>
</dbReference>
<dbReference type="InterPro" id="IPR036063">
    <property type="entry name" value="Smr_dom_sf"/>
</dbReference>
<evidence type="ECO:0000256" key="1">
    <source>
        <dbReference type="SAM" id="MobiDB-lite"/>
    </source>
</evidence>
<dbReference type="Pfam" id="PF01713">
    <property type="entry name" value="Smr"/>
    <property type="match status" value="1"/>
</dbReference>
<gene>
    <name evidence="3" type="ORF">CAL13_05495</name>
</gene>
<evidence type="ECO:0000259" key="2">
    <source>
        <dbReference type="PROSITE" id="PS50828"/>
    </source>
</evidence>
<sequence length="249" mass="26791">MRGSKGGFADLKRLREQALAQRRQEEAAAQAAARAMTRHENTARGTARLPERGTGPQDGSDPAAEDPQADLRAFRQAMRAVTPLPSGNRVVHAHRADAGAIAAQRRASALGETARRADAGVSDGDVTHLLSEGGTAFVRADAAPDSARRLRRGQWPAGAELDLHGLRVEQARHAALSFIDECLEHGIRCVRIVHGKGYGSEGLTPVLKDKVRTWLVQKPQVMAFSEAPEREGGAGALLVLLRQGEETRR</sequence>
<evidence type="ECO:0000313" key="3">
    <source>
        <dbReference type="EMBL" id="ARP85718.1"/>
    </source>
</evidence>
<name>A0A1W6YXD2_9BORD</name>
<evidence type="ECO:0000313" key="4">
    <source>
        <dbReference type="Proteomes" id="UP000194139"/>
    </source>
</evidence>
<dbReference type="SMART" id="SM00463">
    <property type="entry name" value="SMR"/>
    <property type="match status" value="1"/>
</dbReference>